<dbReference type="KEGG" id="rid:RIdsm_03740"/>
<feature type="region of interest" description="Disordered" evidence="1">
    <location>
        <begin position="92"/>
        <end position="113"/>
    </location>
</feature>
<evidence type="ECO:0000313" key="3">
    <source>
        <dbReference type="Proteomes" id="UP000325785"/>
    </source>
</evidence>
<evidence type="ECO:0000256" key="1">
    <source>
        <dbReference type="SAM" id="MobiDB-lite"/>
    </source>
</evidence>
<reference evidence="2 3" key="1">
    <citation type="submission" date="2018-08" db="EMBL/GenBank/DDBJ databases">
        <title>Genetic Globetrotter - A new plasmid hitch-hiking vast phylogenetic and geographic distances.</title>
        <authorList>
            <person name="Vollmers J."/>
            <person name="Petersen J."/>
        </authorList>
    </citation>
    <scope>NUCLEOTIDE SEQUENCE [LARGE SCALE GENOMIC DNA]</scope>
    <source>
        <strain evidence="2 3">DSM 26383</strain>
    </source>
</reference>
<dbReference type="AlphaFoldDB" id="A0A5P3AEY0"/>
<gene>
    <name evidence="2" type="ORF">RIdsm_03740</name>
</gene>
<dbReference type="EMBL" id="CP031598">
    <property type="protein sequence ID" value="QEW27917.1"/>
    <property type="molecule type" value="Genomic_DNA"/>
</dbReference>
<dbReference type="RefSeq" id="WP_143100585.1">
    <property type="nucleotide sequence ID" value="NZ_CP031598.1"/>
</dbReference>
<organism evidence="2 3">
    <name type="scientific">Roseovarius indicus</name>
    <dbReference type="NCBI Taxonomy" id="540747"/>
    <lineage>
        <taxon>Bacteria</taxon>
        <taxon>Pseudomonadati</taxon>
        <taxon>Pseudomonadota</taxon>
        <taxon>Alphaproteobacteria</taxon>
        <taxon>Rhodobacterales</taxon>
        <taxon>Roseobacteraceae</taxon>
        <taxon>Roseovarius</taxon>
    </lineage>
</organism>
<protein>
    <submittedName>
        <fullName evidence="2">Uncharacterized protein</fullName>
    </submittedName>
</protein>
<accession>A0A5P3AEY0</accession>
<sequence>MSDEPDVCIDLERWARAKYWTWEEVEYLFVGLDYWKVKKIEPDVELDLKDEKRKAVKDALQFHFRTEDVAYRVSPQEALEIARRAGLDVPEAPSAAVTASEENSTHSPGKLSSGDSNKYNKLLKMLFAIAVVQFGYRPSLNRQTAASEIVRLGEQLGIKFDRETVRARLGEAYDLLDEKESANVLEYFDE</sequence>
<proteinExistence type="predicted"/>
<name>A0A5P3AEY0_9RHOB</name>
<dbReference type="Proteomes" id="UP000325785">
    <property type="component" value="Chromosome"/>
</dbReference>
<evidence type="ECO:0000313" key="2">
    <source>
        <dbReference type="EMBL" id="QEW27917.1"/>
    </source>
</evidence>